<evidence type="ECO:0000313" key="2">
    <source>
        <dbReference type="Proteomes" id="UP000196803"/>
    </source>
</evidence>
<evidence type="ECO:0000313" key="1">
    <source>
        <dbReference type="EMBL" id="SMR91746.1"/>
    </source>
</evidence>
<dbReference type="Proteomes" id="UP000196803">
    <property type="component" value="Unassembled WGS sequence"/>
</dbReference>
<keyword evidence="2" id="KW-1185">Reference proteome</keyword>
<protein>
    <submittedName>
        <fullName evidence="1">Uncharacterized protein</fullName>
    </submittedName>
</protein>
<reference evidence="1 2" key="1">
    <citation type="submission" date="2017-05" db="EMBL/GenBank/DDBJ databases">
        <authorList>
            <person name="Varghese N."/>
            <person name="Submissions S."/>
        </authorList>
    </citation>
    <scope>NUCLEOTIDE SEQUENCE [LARGE SCALE GENOMIC DNA]</scope>
    <source>
        <strain evidence="1 2">MACB1020</strain>
    </source>
</reference>
<organism evidence="1 2">
    <name type="scientific">Caldicellulosiruptor bescii</name>
    <name type="common">Anaerocellum thermophilum</name>
    <dbReference type="NCBI Taxonomy" id="31899"/>
    <lineage>
        <taxon>Bacteria</taxon>
        <taxon>Bacillati</taxon>
        <taxon>Bacillota</taxon>
        <taxon>Bacillota incertae sedis</taxon>
        <taxon>Caldicellulosiruptorales</taxon>
        <taxon>Caldicellulosiruptoraceae</taxon>
        <taxon>Caldicellulosiruptor</taxon>
    </lineage>
</organism>
<accession>A0ABY1S6W4</accession>
<dbReference type="EMBL" id="FXXC01000001">
    <property type="protein sequence ID" value="SMR91746.1"/>
    <property type="molecule type" value="Genomic_DNA"/>
</dbReference>
<name>A0ABY1S6W4_CALBS</name>
<comment type="caution">
    <text evidence="1">The sequence shown here is derived from an EMBL/GenBank/DDBJ whole genome shotgun (WGS) entry which is preliminary data.</text>
</comment>
<dbReference type="GeneID" id="31773768"/>
<gene>
    <name evidence="1" type="ORF">SAMN05216240_0628</name>
</gene>
<sequence>MRFVNCTPHAINILREDGSIMTVESSGVVVRVETTQEIVGNIDGVPVVRTVFNNVTLPEPQDGVVYIVSTVVLQALQQMGICRDDLVAPDTGPQSAVRDGTGQIVAIRRFQVL</sequence>
<dbReference type="RefSeq" id="WP_015908732.1">
    <property type="nucleotide sequence ID" value="NZ_FUZJ01000001.1"/>
</dbReference>
<proteinExistence type="predicted"/>